<feature type="domain" description="Retrovirus-related Pol polyprotein from transposon TNT 1-94-like beta-barrel" evidence="1">
    <location>
        <begin position="133"/>
        <end position="187"/>
    </location>
</feature>
<keyword evidence="3" id="KW-1185">Reference proteome</keyword>
<dbReference type="EMBL" id="BGPR01019418">
    <property type="protein sequence ID" value="GBN81849.1"/>
    <property type="molecule type" value="Genomic_DNA"/>
</dbReference>
<proteinExistence type="predicted"/>
<protein>
    <recommendedName>
        <fullName evidence="1">Retrovirus-related Pol polyprotein from transposon TNT 1-94-like beta-barrel domain-containing protein</fullName>
    </recommendedName>
</protein>
<comment type="caution">
    <text evidence="2">The sequence shown here is derived from an EMBL/GenBank/DDBJ whole genome shotgun (WGS) entry which is preliminary data.</text>
</comment>
<evidence type="ECO:0000313" key="3">
    <source>
        <dbReference type="Proteomes" id="UP000499080"/>
    </source>
</evidence>
<dbReference type="Proteomes" id="UP000499080">
    <property type="component" value="Unassembled WGS sequence"/>
</dbReference>
<name>A0A4Y2S331_ARAVE</name>
<sequence>MLANLPRGYDNIVMHLYQLDDKNFTSLNVQKSLLAEYDRVIVREKFEARPKEPAVFPLKVMFPERRILQTSSKKGGSVFFVELLVILERTAGNSMPIRCLLINNVPTFKQDGLSNPAVLYAYAYCTQSMDMEFVIDSAATEHFVNDINLFTNFQKLSSSASMTEGTTNILGKGDVNLEIMDNSDFELSSNETPMPKLSDKTECDWKRACVTIQK</sequence>
<dbReference type="Pfam" id="PF22936">
    <property type="entry name" value="Pol_BBD"/>
    <property type="match status" value="1"/>
</dbReference>
<gene>
    <name evidence="2" type="ORF">AVEN_56847_1</name>
</gene>
<organism evidence="2 3">
    <name type="scientific">Araneus ventricosus</name>
    <name type="common">Orbweaver spider</name>
    <name type="synonym">Epeira ventricosa</name>
    <dbReference type="NCBI Taxonomy" id="182803"/>
    <lineage>
        <taxon>Eukaryota</taxon>
        <taxon>Metazoa</taxon>
        <taxon>Ecdysozoa</taxon>
        <taxon>Arthropoda</taxon>
        <taxon>Chelicerata</taxon>
        <taxon>Arachnida</taxon>
        <taxon>Araneae</taxon>
        <taxon>Araneomorphae</taxon>
        <taxon>Entelegynae</taxon>
        <taxon>Araneoidea</taxon>
        <taxon>Araneidae</taxon>
        <taxon>Araneus</taxon>
    </lineage>
</organism>
<reference evidence="2 3" key="1">
    <citation type="journal article" date="2019" name="Sci. Rep.">
        <title>Orb-weaving spider Araneus ventricosus genome elucidates the spidroin gene catalogue.</title>
        <authorList>
            <person name="Kono N."/>
            <person name="Nakamura H."/>
            <person name="Ohtoshi R."/>
            <person name="Moran D.A.P."/>
            <person name="Shinohara A."/>
            <person name="Yoshida Y."/>
            <person name="Fujiwara M."/>
            <person name="Mori M."/>
            <person name="Tomita M."/>
            <person name="Arakawa K."/>
        </authorList>
    </citation>
    <scope>NUCLEOTIDE SEQUENCE [LARGE SCALE GENOMIC DNA]</scope>
</reference>
<dbReference type="AlphaFoldDB" id="A0A4Y2S331"/>
<dbReference type="InterPro" id="IPR054722">
    <property type="entry name" value="PolX-like_BBD"/>
</dbReference>
<evidence type="ECO:0000259" key="1">
    <source>
        <dbReference type="Pfam" id="PF22936"/>
    </source>
</evidence>
<accession>A0A4Y2S331</accession>
<evidence type="ECO:0000313" key="2">
    <source>
        <dbReference type="EMBL" id="GBN81849.1"/>
    </source>
</evidence>
<dbReference type="OrthoDB" id="7616520at2759"/>